<reference evidence="2 3" key="1">
    <citation type="submission" date="2017-09" db="EMBL/GenBank/DDBJ databases">
        <authorList>
            <person name="Lee N."/>
            <person name="Cho B.-K."/>
        </authorList>
    </citation>
    <scope>NUCLEOTIDE SEQUENCE [LARGE SCALE GENOMIC DNA]</scope>
    <source>
        <strain evidence="2 3">ATCC 13740</strain>
    </source>
</reference>
<protein>
    <submittedName>
        <fullName evidence="2">Uncharacterized protein</fullName>
    </submittedName>
</protein>
<name>A0A5J6I5N0_STRC4</name>
<gene>
    <name evidence="2" type="ORF">CP976_28635</name>
</gene>
<dbReference type="KEGG" id="scoe:CP976_28635"/>
<feature type="region of interest" description="Disordered" evidence="1">
    <location>
        <begin position="31"/>
        <end position="51"/>
    </location>
</feature>
<organism evidence="2 3">
    <name type="scientific">Streptomyces coeruleorubidus</name>
    <dbReference type="NCBI Taxonomy" id="116188"/>
    <lineage>
        <taxon>Bacteria</taxon>
        <taxon>Bacillati</taxon>
        <taxon>Actinomycetota</taxon>
        <taxon>Actinomycetes</taxon>
        <taxon>Kitasatosporales</taxon>
        <taxon>Streptomycetaceae</taxon>
        <taxon>Streptomyces</taxon>
    </lineage>
</organism>
<evidence type="ECO:0000313" key="2">
    <source>
        <dbReference type="EMBL" id="QEV27689.1"/>
    </source>
</evidence>
<dbReference type="Proteomes" id="UP000326598">
    <property type="component" value="Chromosome"/>
</dbReference>
<accession>A0A5J6I5N0</accession>
<dbReference type="EMBL" id="CP023694">
    <property type="protein sequence ID" value="QEV27689.1"/>
    <property type="molecule type" value="Genomic_DNA"/>
</dbReference>
<sequence length="65" mass="6350">MPGFVAVGCMVLGVGAGARVGPQPGGAGCRFGGTGAAPQRHDSLQLSGTSARSWVSDLHPSSALT</sequence>
<evidence type="ECO:0000256" key="1">
    <source>
        <dbReference type="SAM" id="MobiDB-lite"/>
    </source>
</evidence>
<dbReference type="AlphaFoldDB" id="A0A5J6I5N0"/>
<evidence type="ECO:0000313" key="3">
    <source>
        <dbReference type="Proteomes" id="UP000326598"/>
    </source>
</evidence>
<proteinExistence type="predicted"/>